<feature type="domain" description="Ubiquitin 3 binding protein But2 C-terminal" evidence="25">
    <location>
        <begin position="645"/>
        <end position="785"/>
    </location>
</feature>
<keyword evidence="17" id="KW-0961">Cell wall biogenesis/degradation</keyword>
<evidence type="ECO:0000256" key="5">
    <source>
        <dbReference type="ARBA" id="ARBA00012780"/>
    </source>
</evidence>
<dbReference type="Gene3D" id="3.20.20.80">
    <property type="entry name" value="Glycosidases"/>
    <property type="match status" value="1"/>
</dbReference>
<evidence type="ECO:0000256" key="7">
    <source>
        <dbReference type="ARBA" id="ARBA00022475"/>
    </source>
</evidence>
<dbReference type="FunFam" id="3.20.20.80:FF:000233">
    <property type="entry name" value="Probable glucan endo-1,3-beta-glucosidase eglC"/>
    <property type="match status" value="1"/>
</dbReference>
<comment type="catalytic activity">
    <reaction evidence="1">
        <text>Hydrolysis of (1-&gt;3)-beta-D-glucosidic linkages in (1-&gt;3)-beta-D-glucans.</text>
        <dbReference type="EC" id="3.2.1.39"/>
    </reaction>
</comment>
<feature type="signal peptide" evidence="24">
    <location>
        <begin position="1"/>
        <end position="18"/>
    </location>
</feature>
<gene>
    <name evidence="26" type="ORF">K452DRAFT_298952</name>
</gene>
<dbReference type="PANTHER" id="PTHR16631:SF13">
    <property type="entry name" value="GLUCAN ENDO-1,3-BETA-GLUCOSIDASE EGLC-RELATED"/>
    <property type="match status" value="1"/>
</dbReference>
<comment type="subcellular location">
    <subcellularLocation>
        <location evidence="3">Cell membrane</location>
        <topology evidence="3">Lipid-anchor</topology>
        <topology evidence="3">GPI-anchor</topology>
    </subcellularLocation>
    <subcellularLocation>
        <location evidence="2">Secreted</location>
        <location evidence="2">Cell wall</location>
    </subcellularLocation>
</comment>
<keyword evidence="15" id="KW-0119">Carbohydrate metabolism</keyword>
<evidence type="ECO:0000256" key="8">
    <source>
        <dbReference type="ARBA" id="ARBA00022512"/>
    </source>
</evidence>
<keyword evidence="27" id="KW-1185">Reference proteome</keyword>
<evidence type="ECO:0000256" key="11">
    <source>
        <dbReference type="ARBA" id="ARBA00022729"/>
    </source>
</evidence>
<evidence type="ECO:0000256" key="19">
    <source>
        <dbReference type="ARBA" id="ARBA00025152"/>
    </source>
</evidence>
<dbReference type="GO" id="GO:0071555">
    <property type="term" value="P:cell wall organization"/>
    <property type="evidence" value="ECO:0007669"/>
    <property type="project" value="UniProtKB-KW"/>
</dbReference>
<dbReference type="InterPro" id="IPR000490">
    <property type="entry name" value="Glyco_hydro_17"/>
</dbReference>
<keyword evidence="14" id="KW-0325">Glycoprotein</keyword>
<evidence type="ECO:0000256" key="22">
    <source>
        <dbReference type="RuleBase" id="RU004335"/>
    </source>
</evidence>
<dbReference type="OrthoDB" id="77201at2759"/>
<evidence type="ECO:0000256" key="13">
    <source>
        <dbReference type="ARBA" id="ARBA00023136"/>
    </source>
</evidence>
<accession>A0A6A6BD95</accession>
<feature type="chain" id="PRO_5025593922" description="Probable glucan endo-1,3-beta-glucosidase eglC" evidence="24">
    <location>
        <begin position="19"/>
        <end position="795"/>
    </location>
</feature>
<dbReference type="GO" id="GO:0009277">
    <property type="term" value="C:fungal-type cell wall"/>
    <property type="evidence" value="ECO:0007669"/>
    <property type="project" value="TreeGrafter"/>
</dbReference>
<evidence type="ECO:0000256" key="21">
    <source>
        <dbReference type="ARBA" id="ARBA00032906"/>
    </source>
</evidence>
<dbReference type="EMBL" id="ML995488">
    <property type="protein sequence ID" value="KAF2140877.1"/>
    <property type="molecule type" value="Genomic_DNA"/>
</dbReference>
<dbReference type="SUPFAM" id="SSF51445">
    <property type="entry name" value="(Trans)glycosidases"/>
    <property type="match status" value="1"/>
</dbReference>
<proteinExistence type="inferred from homology"/>
<evidence type="ECO:0000256" key="3">
    <source>
        <dbReference type="ARBA" id="ARBA00004609"/>
    </source>
</evidence>
<keyword evidence="12 26" id="KW-0378">Hydrolase</keyword>
<dbReference type="InterPro" id="IPR017853">
    <property type="entry name" value="GH"/>
</dbReference>
<keyword evidence="11 24" id="KW-0732">Signal</keyword>
<evidence type="ECO:0000256" key="2">
    <source>
        <dbReference type="ARBA" id="ARBA00004191"/>
    </source>
</evidence>
<evidence type="ECO:0000256" key="6">
    <source>
        <dbReference type="ARBA" id="ARBA00019762"/>
    </source>
</evidence>
<dbReference type="InterPro" id="IPR050732">
    <property type="entry name" value="Beta-glucan_modifiers"/>
</dbReference>
<dbReference type="EC" id="3.2.1.39" evidence="5"/>
<evidence type="ECO:0000256" key="14">
    <source>
        <dbReference type="ARBA" id="ARBA00023180"/>
    </source>
</evidence>
<evidence type="ECO:0000259" key="25">
    <source>
        <dbReference type="Pfam" id="PF09792"/>
    </source>
</evidence>
<dbReference type="GO" id="GO:0005886">
    <property type="term" value="C:plasma membrane"/>
    <property type="evidence" value="ECO:0007669"/>
    <property type="project" value="UniProtKB-SubCell"/>
</dbReference>
<evidence type="ECO:0000256" key="12">
    <source>
        <dbReference type="ARBA" id="ARBA00022801"/>
    </source>
</evidence>
<dbReference type="GO" id="GO:0042973">
    <property type="term" value="F:glucan endo-1,3-beta-D-glucosidase activity"/>
    <property type="evidence" value="ECO:0007669"/>
    <property type="project" value="UniProtKB-EC"/>
</dbReference>
<dbReference type="Pfam" id="PF00332">
    <property type="entry name" value="Glyco_hydro_17"/>
    <property type="match status" value="1"/>
</dbReference>
<feature type="region of interest" description="Disordered" evidence="23">
    <location>
        <begin position="591"/>
        <end position="623"/>
    </location>
</feature>
<evidence type="ECO:0000313" key="27">
    <source>
        <dbReference type="Proteomes" id="UP000799438"/>
    </source>
</evidence>
<evidence type="ECO:0000256" key="10">
    <source>
        <dbReference type="ARBA" id="ARBA00022622"/>
    </source>
</evidence>
<dbReference type="AlphaFoldDB" id="A0A6A6BD95"/>
<evidence type="ECO:0000256" key="20">
    <source>
        <dbReference type="ARBA" id="ARBA00032134"/>
    </source>
</evidence>
<organism evidence="26 27">
    <name type="scientific">Aplosporella prunicola CBS 121167</name>
    <dbReference type="NCBI Taxonomy" id="1176127"/>
    <lineage>
        <taxon>Eukaryota</taxon>
        <taxon>Fungi</taxon>
        <taxon>Dikarya</taxon>
        <taxon>Ascomycota</taxon>
        <taxon>Pezizomycotina</taxon>
        <taxon>Dothideomycetes</taxon>
        <taxon>Dothideomycetes incertae sedis</taxon>
        <taxon>Botryosphaeriales</taxon>
        <taxon>Aplosporellaceae</taxon>
        <taxon>Aplosporella</taxon>
    </lineage>
</organism>
<dbReference type="GeneID" id="54299667"/>
<dbReference type="GO" id="GO:0000272">
    <property type="term" value="P:polysaccharide catabolic process"/>
    <property type="evidence" value="ECO:0007669"/>
    <property type="project" value="UniProtKB-KW"/>
</dbReference>
<evidence type="ECO:0000256" key="4">
    <source>
        <dbReference type="ARBA" id="ARBA00008773"/>
    </source>
</evidence>
<dbReference type="GO" id="GO:0005576">
    <property type="term" value="C:extracellular region"/>
    <property type="evidence" value="ECO:0007669"/>
    <property type="project" value="TreeGrafter"/>
</dbReference>
<evidence type="ECO:0000256" key="16">
    <source>
        <dbReference type="ARBA" id="ARBA00023288"/>
    </source>
</evidence>
<dbReference type="GO" id="GO:0098552">
    <property type="term" value="C:side of membrane"/>
    <property type="evidence" value="ECO:0007669"/>
    <property type="project" value="UniProtKB-KW"/>
</dbReference>
<evidence type="ECO:0000256" key="24">
    <source>
        <dbReference type="SAM" id="SignalP"/>
    </source>
</evidence>
<comment type="similarity">
    <text evidence="4 22">Belongs to the glycosyl hydrolase 17 family.</text>
</comment>
<dbReference type="PANTHER" id="PTHR16631">
    <property type="entry name" value="GLUCAN 1,3-BETA-GLUCOSIDASE"/>
    <property type="match status" value="1"/>
</dbReference>
<name>A0A6A6BD95_9PEZI</name>
<evidence type="ECO:0000256" key="18">
    <source>
        <dbReference type="ARBA" id="ARBA00023326"/>
    </source>
</evidence>
<dbReference type="RefSeq" id="XP_033396590.1">
    <property type="nucleotide sequence ID" value="XM_033542170.1"/>
</dbReference>
<protein>
    <recommendedName>
        <fullName evidence="6">Probable glucan endo-1,3-beta-glucosidase eglC</fullName>
        <ecNumber evidence="5">3.2.1.39</ecNumber>
    </recommendedName>
    <alternativeName>
        <fullName evidence="20">Endo-1,3-beta-glucanase eglC</fullName>
    </alternativeName>
    <alternativeName>
        <fullName evidence="21">Laminarinase eglC</fullName>
    </alternativeName>
</protein>
<sequence length="795" mass="76318">MHSSTLLALAASLSTAAAQIKGFNYGSTFTDGSAKQQADFVNDFNTAKGLSGASGFTSARLYTMIQGGTSSDIISAIPAAINTKTSLLLGLWASGGDAAFQNELNTLNNAIKQYGSQLTELIIGISVGSEDLYRNSVTGIINKSGIGADPTVIVGYIQRVKSALSGTAGSALPVGHVDTWTAYVNDSNSAVIDASDFLGMDAYPYFQNTMANGIAQGQSLFNDAFQQTKNHAGNKPVWVTETGWPVSGPTENLAVPGLDHAQTYWNQVGCQNLFGSVNTWWYTLQDAAPGTPSPSFGLVGSDLSTTPLYDLSCGADSNASSASVDTQVPSSSTVAPPSRNTGSLVTSQAVSNAPIPGANYASSGPASGAASGATAGASVAASGAGAASGAASAGASGIAATGAPAAASGSAAGAAPGPAPTGAASNAASGAAPGVVATGASGAVSGSAAGAAPGSAPTGAASNAASDVAATGSAPGAAPGSASSGASGGAPTGVASGAASKAASGAAPTGAAASASAAASAAGSSAAAGQPQAGQPQGAVEVTTVMLTFYTTYCPTPGGVTETIARTTPMTTSVSFATSVVGSGAGSAPAASAPAASAPAGTAPAAPAPAVSAPAGTAPAASAPAASAPAASSSACPADLSGAYEYPHLIVPVDATAPTKSSGISEYGTISSSISSLFNFDIPSSDAGKTCTLTFLFPQQAQLETSNYTLSGAGGVAAYKLASPAAADTSFATVPARTQIGDVHSLVPGSAYALASFACPAGQAVGFELAATGALDLTFFQDYNPSPLGLFVTVC</sequence>
<dbReference type="InterPro" id="IPR018620">
    <property type="entry name" value="Ubiquitin3-bd_protein_But2_C"/>
</dbReference>
<keyword evidence="7" id="KW-1003">Cell membrane</keyword>
<evidence type="ECO:0000256" key="17">
    <source>
        <dbReference type="ARBA" id="ARBA00023316"/>
    </source>
</evidence>
<keyword evidence="13" id="KW-0472">Membrane</keyword>
<evidence type="ECO:0000256" key="15">
    <source>
        <dbReference type="ARBA" id="ARBA00023277"/>
    </source>
</evidence>
<keyword evidence="10" id="KW-0336">GPI-anchor</keyword>
<comment type="function">
    <text evidence="19">Glucanases play a role in cell expansion during growth, in cell-cell fusion during mating, and in spore release during sporulation. This enzyme may be involved in beta-glucan degradation and also function biosynthetically as a transglycosylase.</text>
</comment>
<feature type="compositionally biased region" description="Low complexity" evidence="23">
    <location>
        <begin position="470"/>
        <end position="485"/>
    </location>
</feature>
<evidence type="ECO:0000256" key="23">
    <source>
        <dbReference type="SAM" id="MobiDB-lite"/>
    </source>
</evidence>
<dbReference type="GO" id="GO:0009986">
    <property type="term" value="C:cell surface"/>
    <property type="evidence" value="ECO:0007669"/>
    <property type="project" value="TreeGrafter"/>
</dbReference>
<keyword evidence="9" id="KW-0964">Secreted</keyword>
<dbReference type="Proteomes" id="UP000799438">
    <property type="component" value="Unassembled WGS sequence"/>
</dbReference>
<reference evidence="26" key="1">
    <citation type="journal article" date="2020" name="Stud. Mycol.">
        <title>101 Dothideomycetes genomes: a test case for predicting lifestyles and emergence of pathogens.</title>
        <authorList>
            <person name="Haridas S."/>
            <person name="Albert R."/>
            <person name="Binder M."/>
            <person name="Bloem J."/>
            <person name="Labutti K."/>
            <person name="Salamov A."/>
            <person name="Andreopoulos B."/>
            <person name="Baker S."/>
            <person name="Barry K."/>
            <person name="Bills G."/>
            <person name="Bluhm B."/>
            <person name="Cannon C."/>
            <person name="Castanera R."/>
            <person name="Culley D."/>
            <person name="Daum C."/>
            <person name="Ezra D."/>
            <person name="Gonzalez J."/>
            <person name="Henrissat B."/>
            <person name="Kuo A."/>
            <person name="Liang C."/>
            <person name="Lipzen A."/>
            <person name="Lutzoni F."/>
            <person name="Magnuson J."/>
            <person name="Mondo S."/>
            <person name="Nolan M."/>
            <person name="Ohm R."/>
            <person name="Pangilinan J."/>
            <person name="Park H.-J."/>
            <person name="Ramirez L."/>
            <person name="Alfaro M."/>
            <person name="Sun H."/>
            <person name="Tritt A."/>
            <person name="Yoshinaga Y."/>
            <person name="Zwiers L.-H."/>
            <person name="Turgeon B."/>
            <person name="Goodwin S."/>
            <person name="Spatafora J."/>
            <person name="Crous P."/>
            <person name="Grigoriev I."/>
        </authorList>
    </citation>
    <scope>NUCLEOTIDE SEQUENCE</scope>
    <source>
        <strain evidence="26">CBS 121167</strain>
    </source>
</reference>
<evidence type="ECO:0000256" key="9">
    <source>
        <dbReference type="ARBA" id="ARBA00022525"/>
    </source>
</evidence>
<keyword evidence="16" id="KW-0449">Lipoprotein</keyword>
<feature type="region of interest" description="Disordered" evidence="23">
    <location>
        <begin position="470"/>
        <end position="497"/>
    </location>
</feature>
<feature type="region of interest" description="Disordered" evidence="23">
    <location>
        <begin position="407"/>
        <end position="429"/>
    </location>
</feature>
<evidence type="ECO:0000256" key="1">
    <source>
        <dbReference type="ARBA" id="ARBA00000382"/>
    </source>
</evidence>
<keyword evidence="18" id="KW-0624">Polysaccharide degradation</keyword>
<keyword evidence="8" id="KW-0134">Cell wall</keyword>
<evidence type="ECO:0000313" key="26">
    <source>
        <dbReference type="EMBL" id="KAF2140877.1"/>
    </source>
</evidence>
<feature type="region of interest" description="Disordered" evidence="23">
    <location>
        <begin position="320"/>
        <end position="346"/>
    </location>
</feature>
<dbReference type="Pfam" id="PF09792">
    <property type="entry name" value="But2"/>
    <property type="match status" value="1"/>
</dbReference>